<sequence>MQGTLHGAGLQAGMVIRADGPSAASGLLSPLQGVDAPPRGART</sequence>
<evidence type="ECO:0000256" key="1">
    <source>
        <dbReference type="SAM" id="MobiDB-lite"/>
    </source>
</evidence>
<dbReference type="Proteomes" id="UP000035579">
    <property type="component" value="Chromosome"/>
</dbReference>
<gene>
    <name evidence="2" type="ORF">AA314_03323</name>
</gene>
<protein>
    <submittedName>
        <fullName evidence="2">Uncharacterized protein</fullName>
    </submittedName>
</protein>
<name>A0AAC8TD74_9BACT</name>
<evidence type="ECO:0000313" key="3">
    <source>
        <dbReference type="Proteomes" id="UP000035579"/>
    </source>
</evidence>
<reference evidence="2 3" key="1">
    <citation type="submission" date="2015-05" db="EMBL/GenBank/DDBJ databases">
        <title>Genome assembly of Archangium gephyra DSM 2261.</title>
        <authorList>
            <person name="Sharma G."/>
            <person name="Subramanian S."/>
        </authorList>
    </citation>
    <scope>NUCLEOTIDE SEQUENCE [LARGE SCALE GENOMIC DNA]</scope>
    <source>
        <strain evidence="2 3">DSM 2261</strain>
    </source>
</reference>
<dbReference type="EMBL" id="CP011509">
    <property type="protein sequence ID" value="AKJ01697.1"/>
    <property type="molecule type" value="Genomic_DNA"/>
</dbReference>
<dbReference type="AlphaFoldDB" id="A0AAC8TD74"/>
<evidence type="ECO:0000313" key="2">
    <source>
        <dbReference type="EMBL" id="AKJ01697.1"/>
    </source>
</evidence>
<dbReference type="KEGG" id="age:AA314_03323"/>
<organism evidence="2 3">
    <name type="scientific">Archangium gephyra</name>
    <dbReference type="NCBI Taxonomy" id="48"/>
    <lineage>
        <taxon>Bacteria</taxon>
        <taxon>Pseudomonadati</taxon>
        <taxon>Myxococcota</taxon>
        <taxon>Myxococcia</taxon>
        <taxon>Myxococcales</taxon>
        <taxon>Cystobacterineae</taxon>
        <taxon>Archangiaceae</taxon>
        <taxon>Archangium</taxon>
    </lineage>
</organism>
<accession>A0AAC8TD74</accession>
<proteinExistence type="predicted"/>
<feature type="region of interest" description="Disordered" evidence="1">
    <location>
        <begin position="21"/>
        <end position="43"/>
    </location>
</feature>